<dbReference type="AlphaFoldDB" id="A0A6J6X5P3"/>
<dbReference type="Gene3D" id="3.40.50.10810">
    <property type="entry name" value="Tandem AAA-ATPase domain"/>
    <property type="match status" value="1"/>
</dbReference>
<dbReference type="PANTHER" id="PTHR45766">
    <property type="entry name" value="DNA ANNEALING HELICASE AND ENDONUCLEASE ZRANB3 FAMILY MEMBER"/>
    <property type="match status" value="1"/>
</dbReference>
<dbReference type="SMART" id="SM00487">
    <property type="entry name" value="DEXDc"/>
    <property type="match status" value="1"/>
</dbReference>
<dbReference type="CDD" id="cd09178">
    <property type="entry name" value="PLDc_N_Snf2_like"/>
    <property type="match status" value="1"/>
</dbReference>
<dbReference type="Pfam" id="PF00271">
    <property type="entry name" value="Helicase_C"/>
    <property type="match status" value="1"/>
</dbReference>
<dbReference type="SMART" id="SM00490">
    <property type="entry name" value="HELICc"/>
    <property type="match status" value="1"/>
</dbReference>
<dbReference type="SUPFAM" id="SSF52540">
    <property type="entry name" value="P-loop containing nucleoside triphosphate hydrolases"/>
    <property type="match status" value="2"/>
</dbReference>
<name>A0A6J6X5P3_9ZZZZ</name>
<sequence>MERGSEPLFIVDNADGGRNGVDYLTQWCELAHSFDIATGYFEVSALTSLDGEWQKLKKIRILMGDEVSARTKQAILDALRRRAAQQLDEGLEDDKSANPFLNGVSTVIEAIKEGRIECRVYNRGKFHAKAYITHGKFDVVGSQALVGSSNFTRPGLTQNVELNIKIESSSEVAQLQDWYESYWNDAVDVSDDILRVIQRHTAAFTPFDVWARALHEMFSDIEPTASDWEQHHSTMFPILDRYQQEAYWAMVNIARQHGGAFLCDGVGLGKTFVGLMLIERLVRHEKKNVVLFAPKSTKEGVWEPELKRYLSALGGGLDFSSVTVFSHTDLTREGGFPERFARVAALADAVVIDEAHHFRNPGRAPKDDWADLSRYHRLAKIIKGPDGRPKPVYMLTATPINNSLHDFRHLIELFADDNSFAQTLGVNSLMFRINQMTKALKQRIGEDGAVQENLADAQGLLSDDPLFSGLVVQRSRSYARKSQLQQTGSAASFPVREDPKVAAYSVRKSYGQLLDLVDAAFKKTKPLFALPMYYPLAYYIGADSDIDPIEENRQTQVVGLIRTNFLKRFESSVYAFERSCDRLLRKLLAFVQKNLEGPKEQARLDRWMDQHASLLSYTHARQLELWGTDWDDDQNEDEDVIPPELLEAAEKLPHDEYRVAEVIAETFLDMNQLVQFLEECRRFRPQQDDKLQRLIKLLKSKEADGHKVLIFTEFADTARYLRKHLVEANIDGVTQIDSGSKTNRADVLRRFSPYYNGSSSGDLISRGEEEIRILVATDVLSEGLNLQDATRLVNYDIHWNPVRLMQRIGRVDRRLNPETEKRLVADHPQMTKDRGKIKFWNFLPPDELDDLLRLYRTVSHKAITISRTLGIEGKKFLTPDDDYEALQEFNVNYEGETSAMEELHLEYQKLLIDDADLEQRLAGLPFGIFSGRERGGETPAGVFMCLRLPALDTESDTYTLEAGITRWYYSPLDAKEILEDTAAIAEHVRTQRGHPRRTIIAQQQLIDSRDRILKHVKNTYLKQIGAPVSAPKPQLVCWMEINS</sequence>
<dbReference type="EMBL" id="CAFBON010000015">
    <property type="protein sequence ID" value="CAB4976315.1"/>
    <property type="molecule type" value="Genomic_DNA"/>
</dbReference>
<proteinExistence type="predicted"/>
<evidence type="ECO:0000313" key="5">
    <source>
        <dbReference type="EMBL" id="CAB4976315.1"/>
    </source>
</evidence>
<reference evidence="4" key="1">
    <citation type="submission" date="2020-05" db="EMBL/GenBank/DDBJ databases">
        <authorList>
            <person name="Chiriac C."/>
            <person name="Salcher M."/>
            <person name="Ghai R."/>
            <person name="Kavagutti S V."/>
        </authorList>
    </citation>
    <scope>NUCLEOTIDE SEQUENCE</scope>
</reference>
<dbReference type="InterPro" id="IPR001650">
    <property type="entry name" value="Helicase_C-like"/>
</dbReference>
<dbReference type="PANTHER" id="PTHR45766:SF6">
    <property type="entry name" value="SWI_SNF-RELATED MATRIX-ASSOCIATED ACTIN-DEPENDENT REGULATOR OF CHROMATIN SUBFAMILY A-LIKE PROTEIN 1"/>
    <property type="match status" value="1"/>
</dbReference>
<evidence type="ECO:0000259" key="3">
    <source>
        <dbReference type="PROSITE" id="PS51194"/>
    </source>
</evidence>
<accession>A0A6J6X5P3</accession>
<dbReference type="Gene3D" id="3.30.870.10">
    <property type="entry name" value="Endonuclease Chain A"/>
    <property type="match status" value="1"/>
</dbReference>
<dbReference type="PROSITE" id="PS51192">
    <property type="entry name" value="HELICASE_ATP_BIND_1"/>
    <property type="match status" value="1"/>
</dbReference>
<dbReference type="CDD" id="cd18793">
    <property type="entry name" value="SF2_C_SNF"/>
    <property type="match status" value="1"/>
</dbReference>
<dbReference type="Pfam" id="PF13091">
    <property type="entry name" value="PLDc_2"/>
    <property type="match status" value="1"/>
</dbReference>
<evidence type="ECO:0000259" key="2">
    <source>
        <dbReference type="PROSITE" id="PS51192"/>
    </source>
</evidence>
<dbReference type="Gene3D" id="3.40.50.300">
    <property type="entry name" value="P-loop containing nucleotide triphosphate hydrolases"/>
    <property type="match status" value="1"/>
</dbReference>
<dbReference type="SUPFAM" id="SSF56024">
    <property type="entry name" value="Phospholipase D/nuclease"/>
    <property type="match status" value="1"/>
</dbReference>
<evidence type="ECO:0000313" key="4">
    <source>
        <dbReference type="EMBL" id="CAB4790884.1"/>
    </source>
</evidence>
<evidence type="ECO:0000256" key="1">
    <source>
        <dbReference type="ARBA" id="ARBA00022801"/>
    </source>
</evidence>
<feature type="domain" description="Helicase C-terminal" evidence="3">
    <location>
        <begin position="690"/>
        <end position="863"/>
    </location>
</feature>
<dbReference type="InterPro" id="IPR014001">
    <property type="entry name" value="Helicase_ATP-bd"/>
</dbReference>
<dbReference type="InterPro" id="IPR038718">
    <property type="entry name" value="SNF2-like_sf"/>
</dbReference>
<dbReference type="EMBL" id="CAFAAJ010000010">
    <property type="protein sequence ID" value="CAB4790884.1"/>
    <property type="molecule type" value="Genomic_DNA"/>
</dbReference>
<feature type="domain" description="Helicase ATP-binding" evidence="2">
    <location>
        <begin position="251"/>
        <end position="417"/>
    </location>
</feature>
<dbReference type="PROSITE" id="PS51194">
    <property type="entry name" value="HELICASE_CTER"/>
    <property type="match status" value="1"/>
</dbReference>
<dbReference type="InterPro" id="IPR049730">
    <property type="entry name" value="SNF2/RAD54-like_C"/>
</dbReference>
<gene>
    <name evidence="4" type="ORF">UFOPK3001_00242</name>
    <name evidence="5" type="ORF">UFOPK3954_00258</name>
</gene>
<dbReference type="InterPro" id="IPR027417">
    <property type="entry name" value="P-loop_NTPase"/>
</dbReference>
<dbReference type="GO" id="GO:0016787">
    <property type="term" value="F:hydrolase activity"/>
    <property type="evidence" value="ECO:0007669"/>
    <property type="project" value="UniProtKB-KW"/>
</dbReference>
<protein>
    <submittedName>
        <fullName evidence="4">Unannotated protein</fullName>
    </submittedName>
</protein>
<organism evidence="4">
    <name type="scientific">freshwater metagenome</name>
    <dbReference type="NCBI Taxonomy" id="449393"/>
    <lineage>
        <taxon>unclassified sequences</taxon>
        <taxon>metagenomes</taxon>
        <taxon>ecological metagenomes</taxon>
    </lineage>
</organism>
<dbReference type="InterPro" id="IPR025202">
    <property type="entry name" value="PLD-like_dom"/>
</dbReference>
<keyword evidence="1" id="KW-0378">Hydrolase</keyword>